<evidence type="ECO:0000256" key="3">
    <source>
        <dbReference type="ARBA" id="ARBA00023163"/>
    </source>
</evidence>
<reference evidence="6 7" key="1">
    <citation type="submission" date="2019-07" db="EMBL/GenBank/DDBJ databases">
        <title>Analysis of the biochemical properties, biological activity and biotechnological potential of siderophores and biosurfactants produced by Antarctic psychrotolerant bacteria.</title>
        <authorList>
            <person name="Styczynski M."/>
            <person name="Krucon T."/>
            <person name="Decewicz P."/>
            <person name="Dziewit L."/>
        </authorList>
    </citation>
    <scope>NUCLEOTIDE SEQUENCE [LARGE SCALE GENOMIC DNA]</scope>
    <source>
        <strain evidence="6 7">ANT_H27</strain>
    </source>
</reference>
<keyword evidence="2 4" id="KW-0238">DNA-binding</keyword>
<dbReference type="InterPro" id="IPR050109">
    <property type="entry name" value="HTH-type_TetR-like_transc_reg"/>
</dbReference>
<keyword evidence="3" id="KW-0804">Transcription</keyword>
<feature type="domain" description="HTH tetR-type" evidence="5">
    <location>
        <begin position="13"/>
        <end position="73"/>
    </location>
</feature>
<feature type="DNA-binding region" description="H-T-H motif" evidence="4">
    <location>
        <begin position="36"/>
        <end position="55"/>
    </location>
</feature>
<dbReference type="InterPro" id="IPR001647">
    <property type="entry name" value="HTH_TetR"/>
</dbReference>
<evidence type="ECO:0000313" key="7">
    <source>
        <dbReference type="Proteomes" id="UP000323856"/>
    </source>
</evidence>
<evidence type="ECO:0000256" key="1">
    <source>
        <dbReference type="ARBA" id="ARBA00023015"/>
    </source>
</evidence>
<keyword evidence="1" id="KW-0805">Transcription regulation</keyword>
<protein>
    <submittedName>
        <fullName evidence="6">TetR family transcriptional regulator</fullName>
    </submittedName>
</protein>
<dbReference type="PRINTS" id="PR00455">
    <property type="entry name" value="HTHTETR"/>
</dbReference>
<dbReference type="InterPro" id="IPR009057">
    <property type="entry name" value="Homeodomain-like_sf"/>
</dbReference>
<sequence>MSCVMGIREERRARMLREIQDAALGLVEERGLDATTVGDIADRVGISERTVFRYYASKEHVLMPAQQSMIDTLVGSESAHSSSSGILGDLLGVCRDLFAQEVEQSDFRRISRLMVQDPAMTRVVVRQERKLVDALSVALVGRGQLEPIQALLVAEMVVAAWRVAWQSFARAEFEGLDSDPVEIFETTVRELGQLFRAD</sequence>
<dbReference type="PROSITE" id="PS50977">
    <property type="entry name" value="HTH_TETR_2"/>
    <property type="match status" value="1"/>
</dbReference>
<evidence type="ECO:0000313" key="6">
    <source>
        <dbReference type="EMBL" id="KAA0978864.1"/>
    </source>
</evidence>
<dbReference type="AlphaFoldDB" id="A0A5B0EIJ1"/>
<proteinExistence type="predicted"/>
<evidence type="ECO:0000256" key="4">
    <source>
        <dbReference type="PROSITE-ProRule" id="PRU00335"/>
    </source>
</evidence>
<comment type="caution">
    <text evidence="6">The sequence shown here is derived from an EMBL/GenBank/DDBJ whole genome shotgun (WGS) entry which is preliminary data.</text>
</comment>
<evidence type="ECO:0000259" key="5">
    <source>
        <dbReference type="PROSITE" id="PS50977"/>
    </source>
</evidence>
<name>A0A5B0EIJ1_9MICC</name>
<dbReference type="GO" id="GO:0000976">
    <property type="term" value="F:transcription cis-regulatory region binding"/>
    <property type="evidence" value="ECO:0007669"/>
    <property type="project" value="TreeGrafter"/>
</dbReference>
<dbReference type="Gene3D" id="1.10.357.10">
    <property type="entry name" value="Tetracycline Repressor, domain 2"/>
    <property type="match status" value="1"/>
</dbReference>
<dbReference type="PANTHER" id="PTHR30055:SF238">
    <property type="entry name" value="MYCOFACTOCIN BIOSYNTHESIS TRANSCRIPTIONAL REGULATOR MFTR-RELATED"/>
    <property type="match status" value="1"/>
</dbReference>
<accession>A0A5B0EIJ1</accession>
<dbReference type="Pfam" id="PF00440">
    <property type="entry name" value="TetR_N"/>
    <property type="match status" value="1"/>
</dbReference>
<dbReference type="Proteomes" id="UP000323856">
    <property type="component" value="Unassembled WGS sequence"/>
</dbReference>
<dbReference type="EMBL" id="VOBL01000003">
    <property type="protein sequence ID" value="KAA0978864.1"/>
    <property type="molecule type" value="Genomic_DNA"/>
</dbReference>
<organism evidence="6 7">
    <name type="scientific">Paeniglutamicibacter gangotriensis</name>
    <dbReference type="NCBI Taxonomy" id="254787"/>
    <lineage>
        <taxon>Bacteria</taxon>
        <taxon>Bacillati</taxon>
        <taxon>Actinomycetota</taxon>
        <taxon>Actinomycetes</taxon>
        <taxon>Micrococcales</taxon>
        <taxon>Micrococcaceae</taxon>
        <taxon>Paeniglutamicibacter</taxon>
    </lineage>
</organism>
<dbReference type="GO" id="GO:0003700">
    <property type="term" value="F:DNA-binding transcription factor activity"/>
    <property type="evidence" value="ECO:0007669"/>
    <property type="project" value="TreeGrafter"/>
</dbReference>
<gene>
    <name evidence="6" type="ORF">FQ154_03645</name>
</gene>
<dbReference type="SUPFAM" id="SSF46689">
    <property type="entry name" value="Homeodomain-like"/>
    <property type="match status" value="1"/>
</dbReference>
<dbReference type="OrthoDB" id="956698at2"/>
<dbReference type="PANTHER" id="PTHR30055">
    <property type="entry name" value="HTH-TYPE TRANSCRIPTIONAL REGULATOR RUTR"/>
    <property type="match status" value="1"/>
</dbReference>
<evidence type="ECO:0000256" key="2">
    <source>
        <dbReference type="ARBA" id="ARBA00023125"/>
    </source>
</evidence>